<dbReference type="Pfam" id="PF05016">
    <property type="entry name" value="ParE_toxin"/>
    <property type="match status" value="1"/>
</dbReference>
<evidence type="ECO:0000256" key="1">
    <source>
        <dbReference type="ARBA" id="ARBA00022649"/>
    </source>
</evidence>
<gene>
    <name evidence="2" type="ORF">POL58_19025</name>
</gene>
<dbReference type="EMBL" id="JAQNDN010000010">
    <property type="protein sequence ID" value="MDC0669855.1"/>
    <property type="molecule type" value="Genomic_DNA"/>
</dbReference>
<dbReference type="RefSeq" id="WP_271999663.1">
    <property type="nucleotide sequence ID" value="NZ_JAQNDN010000010.1"/>
</dbReference>
<evidence type="ECO:0000313" key="2">
    <source>
        <dbReference type="EMBL" id="MDC0669855.1"/>
    </source>
</evidence>
<name>A0ABT5B6V9_9BACT</name>
<evidence type="ECO:0000313" key="3">
    <source>
        <dbReference type="Proteomes" id="UP001217838"/>
    </source>
</evidence>
<reference evidence="2 3" key="1">
    <citation type="submission" date="2022-11" db="EMBL/GenBank/DDBJ databases">
        <title>Minimal conservation of predation-associated metabolite biosynthetic gene clusters underscores biosynthetic potential of Myxococcota including descriptions for ten novel species: Archangium lansinium sp. nov., Myxococcus landrumus sp. nov., Nannocystis bai.</title>
        <authorList>
            <person name="Ahearne A."/>
            <person name="Stevens C."/>
            <person name="Dowd S."/>
        </authorList>
    </citation>
    <scope>NUCLEOTIDE SEQUENCE [LARGE SCALE GENOMIC DNA]</scope>
    <source>
        <strain evidence="2 3">NCELM</strain>
    </source>
</reference>
<protein>
    <submittedName>
        <fullName evidence="2">Type II toxin-antitoxin system RelE/ParE family toxin</fullName>
    </submittedName>
</protein>
<dbReference type="InterPro" id="IPR007712">
    <property type="entry name" value="RelE/ParE_toxin"/>
</dbReference>
<keyword evidence="3" id="KW-1185">Reference proteome</keyword>
<accession>A0ABT5B6V9</accession>
<dbReference type="InterPro" id="IPR035093">
    <property type="entry name" value="RelE/ParE_toxin_dom_sf"/>
</dbReference>
<comment type="caution">
    <text evidence="2">The sequence shown here is derived from an EMBL/GenBank/DDBJ whole genome shotgun (WGS) entry which is preliminary data.</text>
</comment>
<keyword evidence="1" id="KW-1277">Toxin-antitoxin system</keyword>
<organism evidence="2 3">
    <name type="scientific">Nannocystis radixulma</name>
    <dbReference type="NCBI Taxonomy" id="2995305"/>
    <lineage>
        <taxon>Bacteria</taxon>
        <taxon>Pseudomonadati</taxon>
        <taxon>Myxococcota</taxon>
        <taxon>Polyangia</taxon>
        <taxon>Nannocystales</taxon>
        <taxon>Nannocystaceae</taxon>
        <taxon>Nannocystis</taxon>
    </lineage>
</organism>
<sequence>MAELPLRISGLAQPHLERIRRYHHELGGDPRVHQLDRAIAQLLADICAFPGAYAIWHGTIRRIVSRRFHLAVYYRIHADHILVMLVTDQRQDPRRLRFTKS</sequence>
<proteinExistence type="predicted"/>
<dbReference type="Proteomes" id="UP001217838">
    <property type="component" value="Unassembled WGS sequence"/>
</dbReference>
<dbReference type="Gene3D" id="3.30.2310.20">
    <property type="entry name" value="RelE-like"/>
    <property type="match status" value="1"/>
</dbReference>